<dbReference type="SMART" id="SM00062">
    <property type="entry name" value="PBPb"/>
    <property type="match status" value="1"/>
</dbReference>
<name>A0ABW8IAJ2_9BACI</name>
<proteinExistence type="predicted"/>
<dbReference type="PROSITE" id="PS51257">
    <property type="entry name" value="PROKAR_LIPOPROTEIN"/>
    <property type="match status" value="1"/>
</dbReference>
<evidence type="ECO:0000256" key="1">
    <source>
        <dbReference type="ARBA" id="ARBA00004193"/>
    </source>
</evidence>
<dbReference type="InterPro" id="IPR001320">
    <property type="entry name" value="Iontro_rcpt_C"/>
</dbReference>
<dbReference type="Gene3D" id="3.40.190.10">
    <property type="entry name" value="Periplasmic binding protein-like II"/>
    <property type="match status" value="2"/>
</dbReference>
<evidence type="ECO:0000256" key="4">
    <source>
        <dbReference type="ARBA" id="ARBA00023288"/>
    </source>
</evidence>
<keyword evidence="10" id="KW-1185">Reference proteome</keyword>
<feature type="domain" description="Ionotropic glutamate receptor C-terminal" evidence="8">
    <location>
        <begin position="49"/>
        <end position="270"/>
    </location>
</feature>
<dbReference type="SUPFAM" id="SSF53850">
    <property type="entry name" value="Periplasmic binding protein-like II"/>
    <property type="match status" value="1"/>
</dbReference>
<feature type="region of interest" description="Disordered" evidence="5">
    <location>
        <begin position="23"/>
        <end position="49"/>
    </location>
</feature>
<keyword evidence="3" id="KW-0564">Palmitate</keyword>
<protein>
    <submittedName>
        <fullName evidence="9">Basic amino acid ABC transporter substrate-binding protein</fullName>
    </submittedName>
</protein>
<organism evidence="9 10">
    <name type="scientific">Bacillus lumedeiriae</name>
    <dbReference type="NCBI Taxonomy" id="3058829"/>
    <lineage>
        <taxon>Bacteria</taxon>
        <taxon>Bacillati</taxon>
        <taxon>Bacillota</taxon>
        <taxon>Bacilli</taxon>
        <taxon>Bacillales</taxon>
        <taxon>Bacillaceae</taxon>
        <taxon>Bacillus</taxon>
    </lineage>
</organism>
<comment type="subcellular location">
    <subcellularLocation>
        <location evidence="1">Cell membrane</location>
        <topology evidence="1">Lipid-anchor</topology>
    </subcellularLocation>
</comment>
<dbReference type="RefSeq" id="WP_404317147.1">
    <property type="nucleotide sequence ID" value="NZ_JAUIYO010000007.1"/>
</dbReference>
<keyword evidence="4" id="KW-0449">Lipoprotein</keyword>
<feature type="compositionally biased region" description="Polar residues" evidence="5">
    <location>
        <begin position="23"/>
        <end position="42"/>
    </location>
</feature>
<evidence type="ECO:0000259" key="7">
    <source>
        <dbReference type="SMART" id="SM00062"/>
    </source>
</evidence>
<comment type="caution">
    <text evidence="9">The sequence shown here is derived from an EMBL/GenBank/DDBJ whole genome shotgun (WGS) entry which is preliminary data.</text>
</comment>
<keyword evidence="2 6" id="KW-0732">Signal</keyword>
<dbReference type="PANTHER" id="PTHR35936">
    <property type="entry name" value="MEMBRANE-BOUND LYTIC MUREIN TRANSGLYCOSYLASE F"/>
    <property type="match status" value="1"/>
</dbReference>
<dbReference type="Proteomes" id="UP001619911">
    <property type="component" value="Unassembled WGS sequence"/>
</dbReference>
<reference evidence="9 10" key="1">
    <citation type="submission" date="2023-07" db="EMBL/GenBank/DDBJ databases">
        <title>Bacillus lucianemedeirus sp. nov, a new species isolated from an immunobiological production facility.</title>
        <authorList>
            <person name="Costa L.V."/>
            <person name="Miranda R.V.S.L."/>
            <person name="Brandao M.L.L."/>
            <person name="Reis C.M.F."/>
            <person name="Frazao A.M."/>
            <person name="Cruz F.V."/>
            <person name="Baio P.V.P."/>
            <person name="Veras J.F.C."/>
            <person name="Ramos J.N."/>
            <person name="Vieira V."/>
        </authorList>
    </citation>
    <scope>NUCLEOTIDE SEQUENCE [LARGE SCALE GENOMIC DNA]</scope>
    <source>
        <strain evidence="9 10">B190/17</strain>
    </source>
</reference>
<feature type="signal peptide" evidence="6">
    <location>
        <begin position="1"/>
        <end position="18"/>
    </location>
</feature>
<evidence type="ECO:0000313" key="9">
    <source>
        <dbReference type="EMBL" id="MFK2826163.1"/>
    </source>
</evidence>
<dbReference type="PANTHER" id="PTHR35936:SF17">
    <property type="entry name" value="ARGININE-BINDING EXTRACELLULAR PROTEIN ARTP"/>
    <property type="match status" value="1"/>
</dbReference>
<evidence type="ECO:0000256" key="3">
    <source>
        <dbReference type="ARBA" id="ARBA00023139"/>
    </source>
</evidence>
<evidence type="ECO:0000256" key="2">
    <source>
        <dbReference type="ARBA" id="ARBA00022729"/>
    </source>
</evidence>
<evidence type="ECO:0000313" key="10">
    <source>
        <dbReference type="Proteomes" id="UP001619911"/>
    </source>
</evidence>
<evidence type="ECO:0000256" key="5">
    <source>
        <dbReference type="SAM" id="MobiDB-lite"/>
    </source>
</evidence>
<dbReference type="CDD" id="cd13624">
    <property type="entry name" value="PBP2_Arg_Lys_His"/>
    <property type="match status" value="1"/>
</dbReference>
<feature type="domain" description="Solute-binding protein family 3/N-terminal" evidence="7">
    <location>
        <begin position="49"/>
        <end position="271"/>
    </location>
</feature>
<dbReference type="SMART" id="SM00079">
    <property type="entry name" value="PBPe"/>
    <property type="match status" value="1"/>
</dbReference>
<evidence type="ECO:0000259" key="8">
    <source>
        <dbReference type="SMART" id="SM00079"/>
    </source>
</evidence>
<dbReference type="InterPro" id="IPR001638">
    <property type="entry name" value="Solute-binding_3/MltF_N"/>
</dbReference>
<accession>A0ABW8IAJ2</accession>
<sequence length="279" mass="30513">MRKITLFALVMVFTLILAACGTSPTQTDSASNNKPNNESNGSSGEGKKKLKVGTDAHYPPFESIENGKIVGFDADLLVELAKETGYDYEFVNLGWEPLFLEIKDGISDFGLSAITISEDRKQTYDFSVPYFLSTNKILVPEGSDIKSIADLKGKVVAIQNGASGQAAIDKVLGKNNPNVKKFENNNLVILELTSGGADAAVADNATLEEYVKKNPDQKLVVVEDKEGFDNEFYGLMFQKGSPLKAEFDAALTKLIENGTYAKIYEKWFGVQPDLETLKE</sequence>
<dbReference type="Pfam" id="PF00497">
    <property type="entry name" value="SBP_bac_3"/>
    <property type="match status" value="1"/>
</dbReference>
<dbReference type="EMBL" id="JAUIYO010000007">
    <property type="protein sequence ID" value="MFK2826163.1"/>
    <property type="molecule type" value="Genomic_DNA"/>
</dbReference>
<evidence type="ECO:0000256" key="6">
    <source>
        <dbReference type="SAM" id="SignalP"/>
    </source>
</evidence>
<gene>
    <name evidence="9" type="ORF">QYG89_10850</name>
</gene>
<feature type="chain" id="PRO_5046245299" evidence="6">
    <location>
        <begin position="19"/>
        <end position="279"/>
    </location>
</feature>